<protein>
    <submittedName>
        <fullName evidence="10">Glycosyltransferase</fullName>
    </submittedName>
</protein>
<evidence type="ECO:0000256" key="8">
    <source>
        <dbReference type="SAM" id="Phobius"/>
    </source>
</evidence>
<dbReference type="Pfam" id="PF00535">
    <property type="entry name" value="Glycos_transf_2"/>
    <property type="match status" value="1"/>
</dbReference>
<dbReference type="AlphaFoldDB" id="A0A2M6YTM7"/>
<feature type="transmembrane region" description="Helical" evidence="8">
    <location>
        <begin position="260"/>
        <end position="283"/>
    </location>
</feature>
<keyword evidence="6 8" id="KW-1133">Transmembrane helix</keyword>
<keyword evidence="5" id="KW-0448">Lipopolysaccharide biosynthesis</keyword>
<dbReference type="GO" id="GO:0009103">
    <property type="term" value="P:lipopolysaccharide biosynthetic process"/>
    <property type="evidence" value="ECO:0007669"/>
    <property type="project" value="UniProtKB-KW"/>
</dbReference>
<reference evidence="11" key="1">
    <citation type="submission" date="2017-09" db="EMBL/GenBank/DDBJ databases">
        <title>Depth-based differentiation of microbial function through sediment-hosted aquifers and enrichment of novel symbionts in the deep terrestrial subsurface.</title>
        <authorList>
            <person name="Probst A.J."/>
            <person name="Ladd B."/>
            <person name="Jarett J.K."/>
            <person name="Geller-Mcgrath D.E."/>
            <person name="Sieber C.M.K."/>
            <person name="Emerson J.B."/>
            <person name="Anantharaman K."/>
            <person name="Thomas B.C."/>
            <person name="Malmstrom R."/>
            <person name="Stieglmeier M."/>
            <person name="Klingl A."/>
            <person name="Woyke T."/>
            <person name="Ryan C.M."/>
            <person name="Banfield J.F."/>
        </authorList>
    </citation>
    <scope>NUCLEOTIDE SEQUENCE [LARGE SCALE GENOMIC DNA]</scope>
</reference>
<accession>A0A2M6YTM7</accession>
<evidence type="ECO:0000256" key="4">
    <source>
        <dbReference type="ARBA" id="ARBA00022692"/>
    </source>
</evidence>
<feature type="domain" description="Glycosyltransferase 2-like" evidence="9">
    <location>
        <begin position="36"/>
        <end position="173"/>
    </location>
</feature>
<keyword evidence="7 8" id="KW-0472">Membrane</keyword>
<sequence>MTRILRWNLAMTKVRIVSRCIKELKVYKVHKVKMISIIIPFYNESESIPVLINRLIDTLENQKEKWEIILVDDGSIKGYELGVMGYEDKNIKIIKHRKRLGKGDALKSGIENSIGDKIIFMDGDLQDDPVDLKKFIGKIDEGYDFVNGIREKRNDNLLVKFYSKIVAWFLKTFLGSPYTDINCGYKGFKKEVLKDFIFYGNNFRFFPLAVFYNGFKVTEINVKNNMRKFGKSKFGPGKLFTGLLDTLTAYFLFKFSEKPLHFFGIFGGMSFFFGFLILGYLAIERIFYSVMLYRRPILFLGMLLVIVGIQVVMTGIIGELIVFLNKKTK</sequence>
<dbReference type="Proteomes" id="UP000230184">
    <property type="component" value="Unassembled WGS sequence"/>
</dbReference>
<evidence type="ECO:0000256" key="6">
    <source>
        <dbReference type="ARBA" id="ARBA00022989"/>
    </source>
</evidence>
<keyword evidence="2" id="KW-0328">Glycosyltransferase</keyword>
<dbReference type="InterPro" id="IPR001173">
    <property type="entry name" value="Glyco_trans_2-like"/>
</dbReference>
<dbReference type="GO" id="GO:0016757">
    <property type="term" value="F:glycosyltransferase activity"/>
    <property type="evidence" value="ECO:0007669"/>
    <property type="project" value="UniProtKB-KW"/>
</dbReference>
<keyword evidence="4 8" id="KW-0812">Transmembrane</keyword>
<keyword evidence="1" id="KW-1003">Cell membrane</keyword>
<keyword evidence="3 10" id="KW-0808">Transferase</keyword>
<dbReference type="EMBL" id="PEWY01000119">
    <property type="protein sequence ID" value="PIU36823.1"/>
    <property type="molecule type" value="Genomic_DNA"/>
</dbReference>
<dbReference type="SUPFAM" id="SSF53448">
    <property type="entry name" value="Nucleotide-diphospho-sugar transferases"/>
    <property type="match status" value="1"/>
</dbReference>
<feature type="transmembrane region" description="Helical" evidence="8">
    <location>
        <begin position="298"/>
        <end position="324"/>
    </location>
</feature>
<evidence type="ECO:0000313" key="11">
    <source>
        <dbReference type="Proteomes" id="UP000230184"/>
    </source>
</evidence>
<evidence type="ECO:0000256" key="1">
    <source>
        <dbReference type="ARBA" id="ARBA00022475"/>
    </source>
</evidence>
<evidence type="ECO:0000256" key="7">
    <source>
        <dbReference type="ARBA" id="ARBA00023136"/>
    </source>
</evidence>
<evidence type="ECO:0000313" key="10">
    <source>
        <dbReference type="EMBL" id="PIU36823.1"/>
    </source>
</evidence>
<evidence type="ECO:0000256" key="3">
    <source>
        <dbReference type="ARBA" id="ARBA00022679"/>
    </source>
</evidence>
<dbReference type="PANTHER" id="PTHR48090:SF3">
    <property type="entry name" value="UNDECAPRENYL-PHOSPHATE 4-DEOXY-4-FORMAMIDO-L-ARABINOSE TRANSFERASE"/>
    <property type="match status" value="1"/>
</dbReference>
<name>A0A2M6YTM7_9BACT</name>
<organism evidence="10 11">
    <name type="scientific">Candidatus Roizmanbacteria bacterium CG07_land_8_20_14_0_80_34_15</name>
    <dbReference type="NCBI Taxonomy" id="1974849"/>
    <lineage>
        <taxon>Bacteria</taxon>
        <taxon>Candidatus Roizmaniibacteriota</taxon>
    </lineage>
</organism>
<evidence type="ECO:0000259" key="9">
    <source>
        <dbReference type="Pfam" id="PF00535"/>
    </source>
</evidence>
<comment type="caution">
    <text evidence="10">The sequence shown here is derived from an EMBL/GenBank/DDBJ whole genome shotgun (WGS) entry which is preliminary data.</text>
</comment>
<dbReference type="Gene3D" id="3.90.550.10">
    <property type="entry name" value="Spore Coat Polysaccharide Biosynthesis Protein SpsA, Chain A"/>
    <property type="match status" value="1"/>
</dbReference>
<proteinExistence type="predicted"/>
<dbReference type="PANTHER" id="PTHR48090">
    <property type="entry name" value="UNDECAPRENYL-PHOSPHATE 4-DEOXY-4-FORMAMIDO-L-ARABINOSE TRANSFERASE-RELATED"/>
    <property type="match status" value="1"/>
</dbReference>
<evidence type="ECO:0000256" key="5">
    <source>
        <dbReference type="ARBA" id="ARBA00022985"/>
    </source>
</evidence>
<evidence type="ECO:0000256" key="2">
    <source>
        <dbReference type="ARBA" id="ARBA00022676"/>
    </source>
</evidence>
<dbReference type="GO" id="GO:0005886">
    <property type="term" value="C:plasma membrane"/>
    <property type="evidence" value="ECO:0007669"/>
    <property type="project" value="TreeGrafter"/>
</dbReference>
<dbReference type="InterPro" id="IPR029044">
    <property type="entry name" value="Nucleotide-diphossugar_trans"/>
</dbReference>
<gene>
    <name evidence="10" type="ORF">COT02_04010</name>
</gene>
<dbReference type="InterPro" id="IPR050256">
    <property type="entry name" value="Glycosyltransferase_2"/>
</dbReference>